<dbReference type="Proteomes" id="UP000281741">
    <property type="component" value="Chromosome"/>
</dbReference>
<reference evidence="1 2" key="1">
    <citation type="submission" date="2018-11" db="EMBL/GenBank/DDBJ databases">
        <title>Proposal to divide the Flavobacteriaceae and reorganize its genera based on Amino Acid Identity values calculated from whole genome sequences.</title>
        <authorList>
            <person name="Nicholson A.C."/>
            <person name="Gulvik C.A."/>
            <person name="Whitney A.M."/>
            <person name="Humrighouse B.W."/>
            <person name="Bell M."/>
            <person name="Holmes B."/>
            <person name="Steigerwalt A.G."/>
            <person name="Villarma A."/>
            <person name="Sheth M."/>
            <person name="Batra D."/>
            <person name="Pryor J."/>
            <person name="Bernardet J.-F."/>
            <person name="Hugo C."/>
            <person name="Kampfer P."/>
            <person name="Newman J."/>
            <person name="McQuiston J.R."/>
        </authorList>
    </citation>
    <scope>NUCLEOTIDE SEQUENCE [LARGE SCALE GENOMIC DNA]</scope>
    <source>
        <strain evidence="1 2">H5143</strain>
    </source>
</reference>
<evidence type="ECO:0000313" key="2">
    <source>
        <dbReference type="Proteomes" id="UP000281741"/>
    </source>
</evidence>
<keyword evidence="2" id="KW-1185">Reference proteome</keyword>
<gene>
    <name evidence="1" type="ORF">EG353_08920</name>
</gene>
<accession>A0ABN5S202</accession>
<evidence type="ECO:0008006" key="3">
    <source>
        <dbReference type="Google" id="ProtNLM"/>
    </source>
</evidence>
<dbReference type="RefSeq" id="WP_123860876.1">
    <property type="nucleotide sequence ID" value="NZ_CP033912.1"/>
</dbReference>
<name>A0ABN5S202_9FLAO</name>
<evidence type="ECO:0000313" key="1">
    <source>
        <dbReference type="EMBL" id="AZA95679.1"/>
    </source>
</evidence>
<organism evidence="1 2">
    <name type="scientific">Chryseobacterium shandongense</name>
    <dbReference type="NCBI Taxonomy" id="1493872"/>
    <lineage>
        <taxon>Bacteria</taxon>
        <taxon>Pseudomonadati</taxon>
        <taxon>Bacteroidota</taxon>
        <taxon>Flavobacteriia</taxon>
        <taxon>Flavobacteriales</taxon>
        <taxon>Weeksellaceae</taxon>
        <taxon>Chryseobacterium group</taxon>
        <taxon>Chryseobacterium</taxon>
    </lineage>
</organism>
<proteinExistence type="predicted"/>
<protein>
    <recommendedName>
        <fullName evidence="3">SMI1/KNR4 family protein</fullName>
    </recommendedName>
</protein>
<dbReference type="EMBL" id="CP033912">
    <property type="protein sequence ID" value="AZA95679.1"/>
    <property type="molecule type" value="Genomic_DNA"/>
</dbReference>
<sequence>MKKIAIKPLIGIVIEDIGEVLLGQHKNDLYTILGHPSIDNKDRIFYEEYEVRFDLDQHDTIEFIEFIYGPFPKNIELMIYDINPFTIGANNLLEIILTHHQGDPDTTEAPYSYCFPNTSIGIWRDIVPEDIETMTEGMRNDSYSEELKMAQNFWTIGIGVPNYYRL</sequence>